<evidence type="ECO:0000313" key="8">
    <source>
        <dbReference type="Proteomes" id="UP001642501"/>
    </source>
</evidence>
<dbReference type="Pfam" id="PF03476">
    <property type="entry name" value="MOSC_N"/>
    <property type="match status" value="1"/>
</dbReference>
<comment type="function">
    <text evidence="4">Sulfurates the molybdenum cofactor. Sulfation of molybdenum is essential for xanthine dehydrogenase (XDH) and aldehyde oxidase (ADO) enzymes in which molybdenum cofactor is liganded by 1 oxygen and 1 sulfur atom in active form.</text>
</comment>
<sequence length="904" mass="98868">MVQKRLDVEMAANVDSYNASVEAIREQEYPMLKDDIYLDHAGTTLYSRSLVDRFAADMMTRLLGNPHAASASSQAAGRMIEDVRLHTLQFFHADPAEFDLVFVANATAGAKLVTEAFRSLPGGFSYAYHQACHTSLVGIREEAQCAACLPSEEVEAWVMGNAPELGHPGTTNTLFAYPAQSNMDGRRFPLAWAHSLRNQTNDADSKEGDATSKFHVWTLLDAAAYAATSPLDLSNAAEAPDFTLVSFYKIFGMPDLAGLIVRRPAEVVFDARRYFGGGTVDMVVCSSREQWHATKGGYEVDGSNRAGYALHDRVEDGTLPIHSIAALGAALDTHTQLFGSMLRVSAHTSFLADRLHDALADLRHGNGAHVCRIYSPERHTKETGGPILAFNLQNSRKAWVSLGEFDKLATLKKIHLRTGGVCNPGGVAAALGLAPWEMRRNFSRGMRCGSDEGSDDIVAGKPTGIIRLSLGAMSTVADVDRFLAFIKEFYIDETQETSATVMPIPVAGDSGLVVASISVYPIKSCGAFDVPRGTRWAVRPEGLVWDREWCLVHRVTRRALSQKQFPSMALLRPKLDFETGVLRVSFAGPGKEWIDNEITVPLSNNPAMYATTSTTSARSRASRVCGENITAQVYTSDTVNDFFSRALGVPCLLARFPPGGQGAGMRHAKAHLQKYQRHAAVDATDLPSPPDSDSERASSQAATASGKSSQAGDTDVNSGMEDGIRDSAASRQRRRILLSNESPILAIHMASLRELSEAVRREKGYNHPDIVPSVFRANVVLDHPKGQHGLPQQPYAEDGWSRLHIGQQPFKMLGACRRCHMVCINQETADKSNEPFVTLTKTRRFDGKVFFGTHMAHDPDGADATEDCRDAHSLDRQFPTIIVGESVRVEWGRAVKRYTDTKSR</sequence>
<dbReference type="InterPro" id="IPR015424">
    <property type="entry name" value="PyrdxlP-dep_Trfase"/>
</dbReference>
<organism evidence="7 8">
    <name type="scientific">Sporothrix epigloea</name>
    <dbReference type="NCBI Taxonomy" id="1892477"/>
    <lineage>
        <taxon>Eukaryota</taxon>
        <taxon>Fungi</taxon>
        <taxon>Dikarya</taxon>
        <taxon>Ascomycota</taxon>
        <taxon>Pezizomycotina</taxon>
        <taxon>Sordariomycetes</taxon>
        <taxon>Sordariomycetidae</taxon>
        <taxon>Ophiostomatales</taxon>
        <taxon>Ophiostomataceae</taxon>
        <taxon>Sporothrix</taxon>
    </lineage>
</organism>
<dbReference type="SUPFAM" id="SSF141673">
    <property type="entry name" value="MOSC N-terminal domain-like"/>
    <property type="match status" value="1"/>
</dbReference>
<feature type="compositionally biased region" description="Polar residues" evidence="5">
    <location>
        <begin position="697"/>
        <end position="717"/>
    </location>
</feature>
<evidence type="ECO:0000256" key="2">
    <source>
        <dbReference type="ARBA" id="ARBA00022898"/>
    </source>
</evidence>
<comment type="caution">
    <text evidence="7">The sequence shown here is derived from an EMBL/GenBank/DDBJ whole genome shotgun (WGS) entry which is preliminary data.</text>
</comment>
<comment type="catalytic activity">
    <reaction evidence="4">
        <text>Mo-molybdopterin + L-cysteine + AH2 = thio-Mo-molybdopterin + L-alanine + A + H2O</text>
        <dbReference type="Rhea" id="RHEA:42636"/>
        <dbReference type="ChEBI" id="CHEBI:13193"/>
        <dbReference type="ChEBI" id="CHEBI:15377"/>
        <dbReference type="ChEBI" id="CHEBI:17499"/>
        <dbReference type="ChEBI" id="CHEBI:35235"/>
        <dbReference type="ChEBI" id="CHEBI:57972"/>
        <dbReference type="ChEBI" id="CHEBI:71302"/>
        <dbReference type="ChEBI" id="CHEBI:82685"/>
        <dbReference type="EC" id="2.8.1.9"/>
    </reaction>
</comment>
<dbReference type="InterPro" id="IPR028886">
    <property type="entry name" value="MoCo_sulfurase"/>
</dbReference>
<dbReference type="InterPro" id="IPR005303">
    <property type="entry name" value="MOCOS_middle"/>
</dbReference>
<evidence type="ECO:0000256" key="5">
    <source>
        <dbReference type="SAM" id="MobiDB-lite"/>
    </source>
</evidence>
<dbReference type="InterPro" id="IPR005302">
    <property type="entry name" value="MoCF_Sase_C"/>
</dbReference>
<evidence type="ECO:0000256" key="3">
    <source>
        <dbReference type="ARBA" id="ARBA00023150"/>
    </source>
</evidence>
<feature type="region of interest" description="Disordered" evidence="5">
    <location>
        <begin position="683"/>
        <end position="730"/>
    </location>
</feature>
<evidence type="ECO:0000259" key="6">
    <source>
        <dbReference type="PROSITE" id="PS51340"/>
    </source>
</evidence>
<dbReference type="HAMAP" id="MF_03050">
    <property type="entry name" value="MOCOS"/>
    <property type="match status" value="1"/>
</dbReference>
<comment type="similarity">
    <text evidence="4">Belongs to the class-V pyridoxal-phosphate-dependent aminotransferase family. MOCOS subfamily.</text>
</comment>
<accession>A0ABP0D692</accession>
<feature type="active site" evidence="4">
    <location>
        <position position="422"/>
    </location>
</feature>
<dbReference type="InterPro" id="IPR000192">
    <property type="entry name" value="Aminotrans_V_dom"/>
</dbReference>
<dbReference type="EC" id="2.8.1.9" evidence="4"/>
<feature type="modified residue" description="N6-(pyridoxal phosphate)lysine" evidence="4">
    <location>
        <position position="249"/>
    </location>
</feature>
<keyword evidence="2 4" id="KW-0663">Pyridoxal phosphate</keyword>
<proteinExistence type="inferred from homology"/>
<keyword evidence="3 4" id="KW-0501">Molybdenum cofactor biosynthesis</keyword>
<dbReference type="Pfam" id="PF00266">
    <property type="entry name" value="Aminotran_5"/>
    <property type="match status" value="2"/>
</dbReference>
<dbReference type="SUPFAM" id="SSF53383">
    <property type="entry name" value="PLP-dependent transferases"/>
    <property type="match status" value="1"/>
</dbReference>
<evidence type="ECO:0000313" key="7">
    <source>
        <dbReference type="EMBL" id="CAK7263734.1"/>
    </source>
</evidence>
<dbReference type="PANTHER" id="PTHR14237">
    <property type="entry name" value="MOLYBDOPTERIN COFACTOR SULFURASE MOSC"/>
    <property type="match status" value="1"/>
</dbReference>
<dbReference type="Pfam" id="PF03473">
    <property type="entry name" value="MOSC"/>
    <property type="match status" value="1"/>
</dbReference>
<keyword evidence="8" id="KW-1185">Reference proteome</keyword>
<gene>
    <name evidence="4" type="primary">hxB</name>
    <name evidence="7" type="ORF">SEPCBS57363_000720</name>
</gene>
<keyword evidence="1 4" id="KW-0808">Transferase</keyword>
<dbReference type="Gene3D" id="3.40.640.10">
    <property type="entry name" value="Type I PLP-dependent aspartate aminotransferase-like (Major domain)"/>
    <property type="match status" value="1"/>
</dbReference>
<dbReference type="InterPro" id="IPR015421">
    <property type="entry name" value="PyrdxlP-dep_Trfase_major"/>
</dbReference>
<dbReference type="PROSITE" id="PS51340">
    <property type="entry name" value="MOSC"/>
    <property type="match status" value="1"/>
</dbReference>
<dbReference type="PANTHER" id="PTHR14237:SF80">
    <property type="entry name" value="MOLYBDENUM COFACTOR SULFURASE"/>
    <property type="match status" value="1"/>
</dbReference>
<evidence type="ECO:0000256" key="4">
    <source>
        <dbReference type="HAMAP-Rule" id="MF_03050"/>
    </source>
</evidence>
<comment type="cofactor">
    <cofactor evidence="4">
        <name>pyridoxal 5'-phosphate</name>
        <dbReference type="ChEBI" id="CHEBI:597326"/>
    </cofactor>
</comment>
<feature type="domain" description="MOSC" evidence="6">
    <location>
        <begin position="696"/>
        <end position="890"/>
    </location>
</feature>
<protein>
    <recommendedName>
        <fullName evidence="4">Molybdenum cofactor sulfurase</fullName>
        <shortName evidence="4">MCS</shortName>
        <shortName evidence="4">MOS</shortName>
        <shortName evidence="4">MoCo sulfurase</shortName>
        <ecNumber evidence="4">2.8.1.9</ecNumber>
    </recommendedName>
    <alternativeName>
        <fullName evidence="4">Molybdenum cofactor sulfurtransferase</fullName>
    </alternativeName>
</protein>
<evidence type="ECO:0000256" key="1">
    <source>
        <dbReference type="ARBA" id="ARBA00022679"/>
    </source>
</evidence>
<dbReference type="Proteomes" id="UP001642501">
    <property type="component" value="Unassembled WGS sequence"/>
</dbReference>
<name>A0ABP0D692_9PEZI</name>
<reference evidence="7 8" key="1">
    <citation type="submission" date="2024-01" db="EMBL/GenBank/DDBJ databases">
        <authorList>
            <person name="Allen C."/>
            <person name="Tagirdzhanova G."/>
        </authorList>
    </citation>
    <scope>NUCLEOTIDE SEQUENCE [LARGE SCALE GENOMIC DNA]</scope>
    <source>
        <strain evidence="7 8">CBS 573.63</strain>
    </source>
</reference>
<dbReference type="EMBL" id="CAWUOM010000006">
    <property type="protein sequence ID" value="CAK7263734.1"/>
    <property type="molecule type" value="Genomic_DNA"/>
</dbReference>